<dbReference type="EMBL" id="CP016303">
    <property type="protein sequence ID" value="ASX25662.1"/>
    <property type="molecule type" value="Genomic_DNA"/>
</dbReference>
<evidence type="ECO:0000259" key="9">
    <source>
        <dbReference type="Pfam" id="PF09976"/>
    </source>
</evidence>
<evidence type="ECO:0000256" key="3">
    <source>
        <dbReference type="ARBA" id="ARBA00022692"/>
    </source>
</evidence>
<name>A0A249DY05_9ENTR</name>
<dbReference type="Proteomes" id="UP000216438">
    <property type="component" value="Chromosome"/>
</dbReference>
<evidence type="ECO:0000256" key="6">
    <source>
        <dbReference type="ARBA" id="ARBA00023186"/>
    </source>
</evidence>
<dbReference type="Gene3D" id="1.25.40.10">
    <property type="entry name" value="Tetratricopeptide repeat domain"/>
    <property type="match status" value="1"/>
</dbReference>
<evidence type="ECO:0000256" key="4">
    <source>
        <dbReference type="ARBA" id="ARBA00022989"/>
    </source>
</evidence>
<accession>A0A249DY05</accession>
<evidence type="ECO:0000256" key="7">
    <source>
        <dbReference type="ARBA" id="ARBA00024197"/>
    </source>
</evidence>
<keyword evidence="2" id="KW-1003">Cell membrane</keyword>
<evidence type="ECO:0000256" key="5">
    <source>
        <dbReference type="ARBA" id="ARBA00023136"/>
    </source>
</evidence>
<dbReference type="Pfam" id="PF09976">
    <property type="entry name" value="TPR_21"/>
    <property type="match status" value="1"/>
</dbReference>
<dbReference type="PIRSF" id="PIRSF006170">
    <property type="entry name" value="YfgM"/>
    <property type="match status" value="1"/>
</dbReference>
<dbReference type="InterPro" id="IPR018704">
    <property type="entry name" value="SecYEG/CpoB_TPR"/>
</dbReference>
<evidence type="ECO:0000256" key="8">
    <source>
        <dbReference type="ARBA" id="ARBA00024235"/>
    </source>
</evidence>
<dbReference type="GO" id="GO:0044877">
    <property type="term" value="F:protein-containing complex binding"/>
    <property type="evidence" value="ECO:0007669"/>
    <property type="project" value="InterPro"/>
</dbReference>
<feature type="domain" description="Ancillary SecYEG translocon subunit/Cell division coordinator CpoB TPR" evidence="9">
    <location>
        <begin position="17"/>
        <end position="206"/>
    </location>
</feature>
<dbReference type="AlphaFoldDB" id="A0A249DY05"/>
<gene>
    <name evidence="10" type="ORF">BA171_00290</name>
</gene>
<evidence type="ECO:0000256" key="2">
    <source>
        <dbReference type="ARBA" id="ARBA00022475"/>
    </source>
</evidence>
<reference evidence="11" key="1">
    <citation type="submission" date="2016-06" db="EMBL/GenBank/DDBJ databases">
        <authorList>
            <person name="Chen W."/>
            <person name="Hasegawa D.K."/>
        </authorList>
    </citation>
    <scope>NUCLEOTIDE SEQUENCE [LARGE SCALE GENOMIC DNA]</scope>
    <source>
        <strain evidence="11">MEAM1</strain>
    </source>
</reference>
<sequence>MNRSSTQSIETEAFRVFLRNNRKALALGLLIGVIALFAWRYWQNYQGSFMSISSSSYQDISQLFLNDEDISEANISKAEKFIQKNYNNYSGFIALQLAKKFVENQDFDKAEQQLISALLNTKDNNLLSLIYLRLARVQLQLKQFDKALKSLDNIYSDFWLGMAENIRGDILLEKNDIAGARAAYKKSIESSITSSQLLRLKLNNLSA</sequence>
<evidence type="ECO:0000256" key="1">
    <source>
        <dbReference type="ARBA" id="ARBA00004401"/>
    </source>
</evidence>
<evidence type="ECO:0000313" key="10">
    <source>
        <dbReference type="EMBL" id="ASX25662.1"/>
    </source>
</evidence>
<dbReference type="GO" id="GO:0005886">
    <property type="term" value="C:plasma membrane"/>
    <property type="evidence" value="ECO:0007669"/>
    <property type="project" value="UniProtKB-SubCell"/>
</dbReference>
<reference evidence="10 11" key="2">
    <citation type="submission" date="2017-09" db="EMBL/GenBank/DDBJ databases">
        <title>The genome of whitefly Bemisia tabaci, a global crop pest, provides novel insights into virus transmission, host adaptation and insecticide resistance.</title>
        <authorList>
            <person name="Kaur N."/>
            <person name="Kliot A."/>
            <person name="Pinheiro P.V."/>
            <person name="Luan J."/>
            <person name="Zheng Y."/>
            <person name="Liu W."/>
            <person name="Sun H."/>
            <person name="Yang X."/>
            <person name="Xu Y."/>
            <person name="Luo Y."/>
            <person name="Kruse A."/>
            <person name="Fisher T.W."/>
            <person name="Nelson D.R."/>
            <person name="Elimelech M."/>
            <person name="MacCoss M."/>
            <person name="Johnson R."/>
            <person name="Cohen E."/>
            <person name="Hunter W.B."/>
            <person name="Brown J.K."/>
            <person name="Jander G."/>
            <person name="Cilia M."/>
            <person name="Douglas A.E."/>
            <person name="Ghanim M."/>
            <person name="Simmons A.M."/>
            <person name="Wintermantel W.M."/>
            <person name="Ling K.-S."/>
            <person name="Fei Z."/>
        </authorList>
    </citation>
    <scope>NUCLEOTIDE SEQUENCE [LARGE SCALE GENOMIC DNA]</scope>
    <source>
        <strain evidence="10 11">MEAM1</strain>
    </source>
</reference>
<keyword evidence="4" id="KW-1133">Transmembrane helix</keyword>
<proteinExistence type="inferred from homology"/>
<keyword evidence="6" id="KW-0143">Chaperone</keyword>
<organism evidence="10 11">
    <name type="scientific">Candidatus Hamiltonella defensa</name>
    <name type="common">Bemisia tabaci</name>
    <dbReference type="NCBI Taxonomy" id="672795"/>
    <lineage>
        <taxon>Bacteria</taxon>
        <taxon>Pseudomonadati</taxon>
        <taxon>Pseudomonadota</taxon>
        <taxon>Gammaproteobacteria</taxon>
        <taxon>Enterobacterales</taxon>
        <taxon>Enterobacteriaceae</taxon>
        <taxon>aphid secondary symbionts</taxon>
        <taxon>Candidatus Williamhamiltonella</taxon>
    </lineage>
</organism>
<keyword evidence="5" id="KW-0472">Membrane</keyword>
<dbReference type="OrthoDB" id="9789675at2"/>
<keyword evidence="3" id="KW-0812">Transmembrane</keyword>
<dbReference type="InterPro" id="IPR026039">
    <property type="entry name" value="YfgM"/>
</dbReference>
<comment type="subcellular location">
    <subcellularLocation>
        <location evidence="1">Cell membrane</location>
        <topology evidence="1">Single-pass type II membrane protein</topology>
    </subcellularLocation>
</comment>
<dbReference type="PANTHER" id="PTHR38035:SF1">
    <property type="entry name" value="ANCILLARY SECYEG TRANSLOCON SUBUNIT"/>
    <property type="match status" value="1"/>
</dbReference>
<dbReference type="InterPro" id="IPR011990">
    <property type="entry name" value="TPR-like_helical_dom_sf"/>
</dbReference>
<dbReference type="RefSeq" id="WP_016857716.1">
    <property type="nucleotide sequence ID" value="NZ_CP016303.1"/>
</dbReference>
<dbReference type="PANTHER" id="PTHR38035">
    <property type="entry name" value="UPF0070 PROTEIN YFGM"/>
    <property type="match status" value="1"/>
</dbReference>
<comment type="similarity">
    <text evidence="7">Belongs to the YfgM family.</text>
</comment>
<protein>
    <recommendedName>
        <fullName evidence="8">Ancillary SecYEG translocon subunit</fullName>
    </recommendedName>
</protein>
<evidence type="ECO:0000313" key="11">
    <source>
        <dbReference type="Proteomes" id="UP000216438"/>
    </source>
</evidence>
<dbReference type="SUPFAM" id="SSF48452">
    <property type="entry name" value="TPR-like"/>
    <property type="match status" value="1"/>
</dbReference>